<dbReference type="GO" id="GO:0003677">
    <property type="term" value="F:DNA binding"/>
    <property type="evidence" value="ECO:0007669"/>
    <property type="project" value="InterPro"/>
</dbReference>
<comment type="caution">
    <text evidence="3">The sequence shown here is derived from an EMBL/GenBank/DDBJ whole genome shotgun (WGS) entry which is preliminary data.</text>
</comment>
<dbReference type="PROSITE" id="PS51898">
    <property type="entry name" value="TYR_RECOMBINASE"/>
    <property type="match status" value="1"/>
</dbReference>
<keyword evidence="4" id="KW-1185">Reference proteome</keyword>
<dbReference type="STRING" id="249408.BOO71_0010558"/>
<evidence type="ECO:0000259" key="2">
    <source>
        <dbReference type="PROSITE" id="PS51898"/>
    </source>
</evidence>
<dbReference type="InterPro" id="IPR002104">
    <property type="entry name" value="Integrase_catalytic"/>
</dbReference>
<dbReference type="RefSeq" id="WP_075834698.1">
    <property type="nucleotide sequence ID" value="NZ_MSTI01000123.1"/>
</dbReference>
<gene>
    <name evidence="3" type="ORF">BOO71_0010558</name>
</gene>
<dbReference type="InterPro" id="IPR011010">
    <property type="entry name" value="DNA_brk_join_enz"/>
</dbReference>
<dbReference type="Gene3D" id="1.10.443.10">
    <property type="entry name" value="Intergrase catalytic core"/>
    <property type="match status" value="1"/>
</dbReference>
<sequence>MIDYQESQPAAIRVIGNGDKERREPLSPAAQTALMLWDGADALAQRAPDAREPAQRVGLVSAVWQAVRPADAGAQHPGRDGRAARRAGLDVAKVSPHKLRHSLANALSQPGRTLDEIKALLGRKSIQTTTIYAHTSAARVNAAALPDVIGLAAVAQPLRVIPSK</sequence>
<dbReference type="SUPFAM" id="SSF56349">
    <property type="entry name" value="DNA breaking-rejoining enzymes"/>
    <property type="match status" value="1"/>
</dbReference>
<evidence type="ECO:0000313" key="3">
    <source>
        <dbReference type="EMBL" id="OLV16897.1"/>
    </source>
</evidence>
<dbReference type="GO" id="GO:0015074">
    <property type="term" value="P:DNA integration"/>
    <property type="evidence" value="ECO:0007669"/>
    <property type="project" value="InterPro"/>
</dbReference>
<name>A0A1U7NVG6_9DEIO</name>
<protein>
    <submittedName>
        <fullName evidence="3">Tyrosine recombinase XerD</fullName>
    </submittedName>
</protein>
<feature type="domain" description="Tyr recombinase" evidence="2">
    <location>
        <begin position="1"/>
        <end position="145"/>
    </location>
</feature>
<accession>A0A1U7NVG6</accession>
<organism evidence="3 4">
    <name type="scientific">Deinococcus marmoris</name>
    <dbReference type="NCBI Taxonomy" id="249408"/>
    <lineage>
        <taxon>Bacteria</taxon>
        <taxon>Thermotogati</taxon>
        <taxon>Deinococcota</taxon>
        <taxon>Deinococci</taxon>
        <taxon>Deinococcales</taxon>
        <taxon>Deinococcaceae</taxon>
        <taxon>Deinococcus</taxon>
    </lineage>
</organism>
<keyword evidence="1" id="KW-0233">DNA recombination</keyword>
<dbReference type="Proteomes" id="UP000186607">
    <property type="component" value="Unassembled WGS sequence"/>
</dbReference>
<evidence type="ECO:0000256" key="1">
    <source>
        <dbReference type="ARBA" id="ARBA00023172"/>
    </source>
</evidence>
<reference evidence="3 4" key="1">
    <citation type="submission" date="2017-01" db="EMBL/GenBank/DDBJ databases">
        <title>Genome Analysis of Deinococcus marmoris KOPRI26562.</title>
        <authorList>
            <person name="Kim J.H."/>
            <person name="Oh H.-M."/>
        </authorList>
    </citation>
    <scope>NUCLEOTIDE SEQUENCE [LARGE SCALE GENOMIC DNA]</scope>
    <source>
        <strain evidence="3 4">KOPRI26562</strain>
    </source>
</reference>
<dbReference type="Pfam" id="PF00589">
    <property type="entry name" value="Phage_integrase"/>
    <property type="match status" value="1"/>
</dbReference>
<evidence type="ECO:0000313" key="4">
    <source>
        <dbReference type="Proteomes" id="UP000186607"/>
    </source>
</evidence>
<dbReference type="EMBL" id="MSTI01000123">
    <property type="protein sequence ID" value="OLV16897.1"/>
    <property type="molecule type" value="Genomic_DNA"/>
</dbReference>
<dbReference type="OrthoDB" id="9801717at2"/>
<dbReference type="GO" id="GO:0006310">
    <property type="term" value="P:DNA recombination"/>
    <property type="evidence" value="ECO:0007669"/>
    <property type="project" value="UniProtKB-KW"/>
</dbReference>
<dbReference type="InterPro" id="IPR013762">
    <property type="entry name" value="Integrase-like_cat_sf"/>
</dbReference>
<dbReference type="AlphaFoldDB" id="A0A1U7NVG6"/>
<proteinExistence type="predicted"/>